<reference evidence="2" key="1">
    <citation type="submission" date="2021-01" db="EMBL/GenBank/DDBJ databases">
        <authorList>
            <person name="Corre E."/>
            <person name="Pelletier E."/>
            <person name="Niang G."/>
            <person name="Scheremetjew M."/>
            <person name="Finn R."/>
            <person name="Kale V."/>
            <person name="Holt S."/>
            <person name="Cochrane G."/>
            <person name="Meng A."/>
            <person name="Brown T."/>
            <person name="Cohen L."/>
        </authorList>
    </citation>
    <scope>NUCLEOTIDE SEQUENCE</scope>
    <source>
        <strain evidence="2">CCMP127</strain>
    </source>
</reference>
<keyword evidence="1" id="KW-0472">Membrane</keyword>
<organism evidence="2">
    <name type="scientific">Amphora coffeiformis</name>
    <dbReference type="NCBI Taxonomy" id="265554"/>
    <lineage>
        <taxon>Eukaryota</taxon>
        <taxon>Sar</taxon>
        <taxon>Stramenopiles</taxon>
        <taxon>Ochrophyta</taxon>
        <taxon>Bacillariophyta</taxon>
        <taxon>Bacillariophyceae</taxon>
        <taxon>Bacillariophycidae</taxon>
        <taxon>Thalassiophysales</taxon>
        <taxon>Catenulaceae</taxon>
        <taxon>Amphora</taxon>
    </lineage>
</organism>
<dbReference type="AlphaFoldDB" id="A0A7S3LEA8"/>
<feature type="transmembrane region" description="Helical" evidence="1">
    <location>
        <begin position="31"/>
        <end position="50"/>
    </location>
</feature>
<proteinExistence type="predicted"/>
<gene>
    <name evidence="2" type="ORF">ACOF00016_LOCUS15621</name>
</gene>
<keyword evidence="1" id="KW-0812">Transmembrane</keyword>
<keyword evidence="1" id="KW-1133">Transmembrane helix</keyword>
<protein>
    <submittedName>
        <fullName evidence="2">Uncharacterized protein</fullName>
    </submittedName>
</protein>
<accession>A0A7S3LEA8</accession>
<name>A0A7S3LEA8_9STRA</name>
<evidence type="ECO:0000256" key="1">
    <source>
        <dbReference type="SAM" id="Phobius"/>
    </source>
</evidence>
<sequence>MSTNLFRQRRGIIDRSSSCAAVRRWIAVKKLLWWGLLLATVFIAAIPATYESQPCIMVTRECETSPSNKPATIMSINETITSLLNETSAPSICRGKHIYVHHLPDAFGFGLCELVFGENFREKCGYPQSPLVHLARPLPVTDEAVRDFPQTLDAIH</sequence>
<evidence type="ECO:0000313" key="2">
    <source>
        <dbReference type="EMBL" id="CAE0418754.1"/>
    </source>
</evidence>
<dbReference type="EMBL" id="HBIM01020858">
    <property type="protein sequence ID" value="CAE0418754.1"/>
    <property type="molecule type" value="Transcribed_RNA"/>
</dbReference>